<evidence type="ECO:0000256" key="1">
    <source>
        <dbReference type="SAM" id="Phobius"/>
    </source>
</evidence>
<evidence type="ECO:0000313" key="3">
    <source>
        <dbReference type="EMBL" id="GAA2100166.1"/>
    </source>
</evidence>
<name>A0ABN2WYR2_9MICO</name>
<dbReference type="Proteomes" id="UP001500984">
    <property type="component" value="Unassembled WGS sequence"/>
</dbReference>
<proteinExistence type="predicted"/>
<dbReference type="Pfam" id="PF19803">
    <property type="entry name" value="DUF6286"/>
    <property type="match status" value="1"/>
</dbReference>
<keyword evidence="1" id="KW-0472">Membrane</keyword>
<gene>
    <name evidence="3" type="ORF">GCM10009823_22390</name>
</gene>
<dbReference type="EMBL" id="BAAAPZ010000008">
    <property type="protein sequence ID" value="GAA2100166.1"/>
    <property type="molecule type" value="Genomic_DNA"/>
</dbReference>
<reference evidence="3 4" key="1">
    <citation type="journal article" date="2019" name="Int. J. Syst. Evol. Microbiol.">
        <title>The Global Catalogue of Microorganisms (GCM) 10K type strain sequencing project: providing services to taxonomists for standard genome sequencing and annotation.</title>
        <authorList>
            <consortium name="The Broad Institute Genomics Platform"/>
            <consortium name="The Broad Institute Genome Sequencing Center for Infectious Disease"/>
            <person name="Wu L."/>
            <person name="Ma J."/>
        </authorList>
    </citation>
    <scope>NUCLEOTIDE SEQUENCE [LARGE SCALE GENOMIC DNA]</scope>
    <source>
        <strain evidence="3 4">JCM 15900</strain>
    </source>
</reference>
<dbReference type="RefSeq" id="WP_344337292.1">
    <property type="nucleotide sequence ID" value="NZ_BAAAPZ010000008.1"/>
</dbReference>
<comment type="caution">
    <text evidence="3">The sequence shown here is derived from an EMBL/GenBank/DDBJ whole genome shotgun (WGS) entry which is preliminary data.</text>
</comment>
<feature type="transmembrane region" description="Helical" evidence="1">
    <location>
        <begin position="68"/>
        <end position="86"/>
    </location>
</feature>
<dbReference type="InterPro" id="IPR046253">
    <property type="entry name" value="DUF6286"/>
</dbReference>
<keyword evidence="1" id="KW-0812">Transmembrane</keyword>
<feature type="domain" description="DUF6286" evidence="2">
    <location>
        <begin position="75"/>
        <end position="178"/>
    </location>
</feature>
<keyword evidence="1" id="KW-1133">Transmembrane helix</keyword>
<evidence type="ECO:0000259" key="2">
    <source>
        <dbReference type="Pfam" id="PF19803"/>
    </source>
</evidence>
<protein>
    <recommendedName>
        <fullName evidence="2">DUF6286 domain-containing protein</fullName>
    </recommendedName>
</protein>
<accession>A0ABN2WYR2</accession>
<evidence type="ECO:0000313" key="4">
    <source>
        <dbReference type="Proteomes" id="UP001500984"/>
    </source>
</evidence>
<organism evidence="3 4">
    <name type="scientific">Brevibacterium salitolerans</name>
    <dbReference type="NCBI Taxonomy" id="1403566"/>
    <lineage>
        <taxon>Bacteria</taxon>
        <taxon>Bacillati</taxon>
        <taxon>Actinomycetota</taxon>
        <taxon>Actinomycetes</taxon>
        <taxon>Micrococcales</taxon>
        <taxon>Brevibacteriaceae</taxon>
        <taxon>Brevibacterium</taxon>
    </lineage>
</organism>
<feature type="transmembrane region" description="Helical" evidence="1">
    <location>
        <begin position="16"/>
        <end position="36"/>
    </location>
</feature>
<keyword evidence="4" id="KW-1185">Reference proteome</keyword>
<sequence length="182" mass="19579">MSTHPQALTRRPARRVPAIILAFMAITVGGLLVWTIGARLLDGTWSGVGASAAHRIGGLRLDGMPVRIIVGILAIIGLAFLISALVPGAARHLAILAGETPGQTAMSRRDIARRVERQVEQVDGVSAVRARLSGHVLSVQVRTPVDESEPILRQVRTAVQETIAELTPVIHIRSRVHLSRTR</sequence>